<protein>
    <recommendedName>
        <fullName evidence="3">TNFR-Cys domain-containing protein</fullName>
    </recommendedName>
</protein>
<name>A0ABV1ANG1_9FIRM</name>
<accession>A0ABV1ANG1</accession>
<dbReference type="EMBL" id="JBBMEI010000041">
    <property type="protein sequence ID" value="MEQ2359158.1"/>
    <property type="molecule type" value="Genomic_DNA"/>
</dbReference>
<comment type="caution">
    <text evidence="1">The sequence shown here is derived from an EMBL/GenBank/DDBJ whole genome shotgun (WGS) entry which is preliminary data.</text>
</comment>
<reference evidence="1 2" key="1">
    <citation type="submission" date="2024-03" db="EMBL/GenBank/DDBJ databases">
        <title>Human intestinal bacterial collection.</title>
        <authorList>
            <person name="Pauvert C."/>
            <person name="Hitch T.C.A."/>
            <person name="Clavel T."/>
        </authorList>
    </citation>
    <scope>NUCLEOTIDE SEQUENCE [LARGE SCALE GENOMIC DNA]</scope>
    <source>
        <strain evidence="1 2">CLA-AA-H95</strain>
    </source>
</reference>
<dbReference type="RefSeq" id="WP_022214101.1">
    <property type="nucleotide sequence ID" value="NZ_JBBMEI010000041.1"/>
</dbReference>
<proteinExistence type="predicted"/>
<evidence type="ECO:0000313" key="2">
    <source>
        <dbReference type="Proteomes" id="UP001446032"/>
    </source>
</evidence>
<keyword evidence="2" id="KW-1185">Reference proteome</keyword>
<dbReference type="Proteomes" id="UP001446032">
    <property type="component" value="Unassembled WGS sequence"/>
</dbReference>
<organism evidence="1 2">
    <name type="scientific">Blautia intestinihominis</name>
    <dbReference type="NCBI Taxonomy" id="3133152"/>
    <lineage>
        <taxon>Bacteria</taxon>
        <taxon>Bacillati</taxon>
        <taxon>Bacillota</taxon>
        <taxon>Clostridia</taxon>
        <taxon>Lachnospirales</taxon>
        <taxon>Lachnospiraceae</taxon>
        <taxon>Blautia</taxon>
    </lineage>
</organism>
<sequence length="62" mass="7031">MKEEKSKDALPYTCTPAYDRSSCGNCVCATCYEQEFCDRCSSCKELSHKKDACGRYEGAYCY</sequence>
<evidence type="ECO:0008006" key="3">
    <source>
        <dbReference type="Google" id="ProtNLM"/>
    </source>
</evidence>
<gene>
    <name evidence="1" type="ORF">WMO75_12645</name>
</gene>
<evidence type="ECO:0000313" key="1">
    <source>
        <dbReference type="EMBL" id="MEQ2359158.1"/>
    </source>
</evidence>